<keyword evidence="4" id="KW-0418">Kinase</keyword>
<keyword evidence="4" id="KW-0675">Receptor</keyword>
<evidence type="ECO:0000259" key="3">
    <source>
        <dbReference type="PROSITE" id="PS50011"/>
    </source>
</evidence>
<dbReference type="PROSITE" id="PS50011">
    <property type="entry name" value="PROTEIN_KINASE_DOM"/>
    <property type="match status" value="1"/>
</dbReference>
<dbReference type="EMBL" id="SMMG02000005">
    <property type="protein sequence ID" value="KAA3474366.1"/>
    <property type="molecule type" value="Genomic_DNA"/>
</dbReference>
<dbReference type="Proteomes" id="UP000325315">
    <property type="component" value="Unassembled WGS sequence"/>
</dbReference>
<dbReference type="InterPro" id="IPR050823">
    <property type="entry name" value="Plant_Ser_Thr_Prot_Kinase"/>
</dbReference>
<dbReference type="AlphaFoldDB" id="A0A5B6VZD8"/>
<evidence type="ECO:0000313" key="4">
    <source>
        <dbReference type="EMBL" id="KAA3474366.1"/>
    </source>
</evidence>
<evidence type="ECO:0000313" key="5">
    <source>
        <dbReference type="Proteomes" id="UP000325315"/>
    </source>
</evidence>
<dbReference type="GO" id="GO:0005524">
    <property type="term" value="F:ATP binding"/>
    <property type="evidence" value="ECO:0007669"/>
    <property type="project" value="InterPro"/>
</dbReference>
<keyword evidence="2" id="KW-1003">Cell membrane</keyword>
<keyword evidence="2" id="KW-0472">Membrane</keyword>
<reference evidence="5" key="1">
    <citation type="journal article" date="2019" name="Plant Biotechnol. J.">
        <title>Genome sequencing of the Australian wild diploid species Gossypium australe highlights disease resistance and delayed gland morphogenesis.</title>
        <authorList>
            <person name="Cai Y."/>
            <person name="Cai X."/>
            <person name="Wang Q."/>
            <person name="Wang P."/>
            <person name="Zhang Y."/>
            <person name="Cai C."/>
            <person name="Xu Y."/>
            <person name="Wang K."/>
            <person name="Zhou Z."/>
            <person name="Wang C."/>
            <person name="Geng S."/>
            <person name="Li B."/>
            <person name="Dong Q."/>
            <person name="Hou Y."/>
            <person name="Wang H."/>
            <person name="Ai P."/>
            <person name="Liu Z."/>
            <person name="Yi F."/>
            <person name="Sun M."/>
            <person name="An G."/>
            <person name="Cheng J."/>
            <person name="Zhang Y."/>
            <person name="Shi Q."/>
            <person name="Xie Y."/>
            <person name="Shi X."/>
            <person name="Chang Y."/>
            <person name="Huang F."/>
            <person name="Chen Y."/>
            <person name="Hong S."/>
            <person name="Mi L."/>
            <person name="Sun Q."/>
            <person name="Zhang L."/>
            <person name="Zhou B."/>
            <person name="Peng R."/>
            <person name="Zhang X."/>
            <person name="Liu F."/>
        </authorList>
    </citation>
    <scope>NUCLEOTIDE SEQUENCE [LARGE SCALE GENOMIC DNA]</scope>
    <source>
        <strain evidence="5">cv. PA1801</strain>
    </source>
</reference>
<dbReference type="InterPro" id="IPR001245">
    <property type="entry name" value="Ser-Thr/Tyr_kinase_cat_dom"/>
</dbReference>
<name>A0A5B6VZD8_9ROSI</name>
<evidence type="ECO:0000256" key="2">
    <source>
        <dbReference type="ARBA" id="ARBA00022475"/>
    </source>
</evidence>
<organism evidence="4 5">
    <name type="scientific">Gossypium australe</name>
    <dbReference type="NCBI Taxonomy" id="47621"/>
    <lineage>
        <taxon>Eukaryota</taxon>
        <taxon>Viridiplantae</taxon>
        <taxon>Streptophyta</taxon>
        <taxon>Embryophyta</taxon>
        <taxon>Tracheophyta</taxon>
        <taxon>Spermatophyta</taxon>
        <taxon>Magnoliopsida</taxon>
        <taxon>eudicotyledons</taxon>
        <taxon>Gunneridae</taxon>
        <taxon>Pentapetalae</taxon>
        <taxon>rosids</taxon>
        <taxon>malvids</taxon>
        <taxon>Malvales</taxon>
        <taxon>Malvaceae</taxon>
        <taxon>Malvoideae</taxon>
        <taxon>Gossypium</taxon>
    </lineage>
</organism>
<sequence length="305" mass="34653">MKTFQYFKDKFRSKGQRSALELTEERKLEEYSGLDQTTKSLSSESFPRSIPKAHNLRVFSFSELKRATRDFDLLLAIGRSSFEDVYKGTIKPADGKGEPLVVAIKKLHNDSVQGQKEWLAEVQFLGVVKHPNLIKLIGHCAVNDKREIPRLLVYEFMQNKSLDYHLFQRAFSPLPWKKRLQIILGTAQGLAYLHEGLAVQVVGTYGYADPCYLRTGHLTVKSDVWGFNVVLYEILSGRRSIDRELSQAKELLLHWVKQSPANSKKFISIIDPTLGNQYSIGAAREIVKLADACLLTSHQRAAQDE</sequence>
<proteinExistence type="predicted"/>
<feature type="domain" description="Protein kinase" evidence="3">
    <location>
        <begin position="71"/>
        <end position="305"/>
    </location>
</feature>
<accession>A0A5B6VZD8</accession>
<gene>
    <name evidence="4" type="ORF">EPI10_024661</name>
</gene>
<dbReference type="GO" id="GO:0004672">
    <property type="term" value="F:protein kinase activity"/>
    <property type="evidence" value="ECO:0007669"/>
    <property type="project" value="InterPro"/>
</dbReference>
<comment type="subcellular location">
    <subcellularLocation>
        <location evidence="1">Cell membrane</location>
    </subcellularLocation>
</comment>
<protein>
    <submittedName>
        <fullName evidence="4">Putative receptor-like protein kinase</fullName>
    </submittedName>
</protein>
<keyword evidence="4" id="KW-0808">Transferase</keyword>
<dbReference type="InterPro" id="IPR000719">
    <property type="entry name" value="Prot_kinase_dom"/>
</dbReference>
<dbReference type="Gene3D" id="1.10.510.10">
    <property type="entry name" value="Transferase(Phosphotransferase) domain 1"/>
    <property type="match status" value="2"/>
</dbReference>
<dbReference type="PANTHER" id="PTHR45621">
    <property type="entry name" value="OS01G0588500 PROTEIN-RELATED"/>
    <property type="match status" value="1"/>
</dbReference>
<dbReference type="InterPro" id="IPR011009">
    <property type="entry name" value="Kinase-like_dom_sf"/>
</dbReference>
<dbReference type="SUPFAM" id="SSF56112">
    <property type="entry name" value="Protein kinase-like (PK-like)"/>
    <property type="match status" value="1"/>
</dbReference>
<dbReference type="Gene3D" id="3.30.200.20">
    <property type="entry name" value="Phosphorylase Kinase, domain 1"/>
    <property type="match status" value="1"/>
</dbReference>
<keyword evidence="5" id="KW-1185">Reference proteome</keyword>
<dbReference type="Pfam" id="PF07714">
    <property type="entry name" value="PK_Tyr_Ser-Thr"/>
    <property type="match status" value="1"/>
</dbReference>
<dbReference type="GO" id="GO:0005886">
    <property type="term" value="C:plasma membrane"/>
    <property type="evidence" value="ECO:0007669"/>
    <property type="project" value="UniProtKB-SubCell"/>
</dbReference>
<evidence type="ECO:0000256" key="1">
    <source>
        <dbReference type="ARBA" id="ARBA00004236"/>
    </source>
</evidence>
<dbReference type="OrthoDB" id="4062651at2759"/>
<comment type="caution">
    <text evidence="4">The sequence shown here is derived from an EMBL/GenBank/DDBJ whole genome shotgun (WGS) entry which is preliminary data.</text>
</comment>